<feature type="compositionally biased region" description="Acidic residues" evidence="2">
    <location>
        <begin position="1422"/>
        <end position="1431"/>
    </location>
</feature>
<proteinExistence type="predicted"/>
<dbReference type="InterPro" id="IPR050327">
    <property type="entry name" value="Proton-linked_MCT"/>
</dbReference>
<feature type="transmembrane region" description="Helical" evidence="3">
    <location>
        <begin position="302"/>
        <end position="319"/>
    </location>
</feature>
<feature type="transmembrane region" description="Helical" evidence="3">
    <location>
        <begin position="1121"/>
        <end position="1143"/>
    </location>
</feature>
<feature type="transmembrane region" description="Helical" evidence="3">
    <location>
        <begin position="359"/>
        <end position="379"/>
    </location>
</feature>
<feature type="compositionally biased region" description="Low complexity" evidence="2">
    <location>
        <begin position="1391"/>
        <end position="1405"/>
    </location>
</feature>
<evidence type="ECO:0000313" key="5">
    <source>
        <dbReference type="Proteomes" id="UP000267029"/>
    </source>
</evidence>
<name>A0A158QV59_MESCO</name>
<reference evidence="4 5" key="1">
    <citation type="submission" date="2018-10" db="EMBL/GenBank/DDBJ databases">
        <authorList>
            <consortium name="Pathogen Informatics"/>
        </authorList>
    </citation>
    <scope>NUCLEOTIDE SEQUENCE [LARGE SCALE GENOMIC DNA]</scope>
</reference>
<feature type="transmembrane region" description="Helical" evidence="3">
    <location>
        <begin position="1058"/>
        <end position="1079"/>
    </location>
</feature>
<feature type="coiled-coil region" evidence="1">
    <location>
        <begin position="468"/>
        <end position="495"/>
    </location>
</feature>
<dbReference type="PANTHER" id="PTHR11360:SF238">
    <property type="entry name" value="SD10469P"/>
    <property type="match status" value="1"/>
</dbReference>
<feature type="region of interest" description="Disordered" evidence="2">
    <location>
        <begin position="1"/>
        <end position="63"/>
    </location>
</feature>
<dbReference type="Gene3D" id="1.20.1250.20">
    <property type="entry name" value="MFS general substrate transporter like domains"/>
    <property type="match status" value="2"/>
</dbReference>
<evidence type="ECO:0000313" key="6">
    <source>
        <dbReference type="WBParaSite" id="MCU_003675-RB"/>
    </source>
</evidence>
<dbReference type="SUPFAM" id="SSF103473">
    <property type="entry name" value="MFS general substrate transporter"/>
    <property type="match status" value="2"/>
</dbReference>
<feature type="transmembrane region" description="Helical" evidence="3">
    <location>
        <begin position="1163"/>
        <end position="1185"/>
    </location>
</feature>
<feature type="transmembrane region" description="Helical" evidence="3">
    <location>
        <begin position="385"/>
        <end position="409"/>
    </location>
</feature>
<keyword evidence="3" id="KW-0812">Transmembrane</keyword>
<feature type="compositionally biased region" description="Low complexity" evidence="2">
    <location>
        <begin position="100"/>
        <end position="110"/>
    </location>
</feature>
<feature type="region of interest" description="Disordered" evidence="2">
    <location>
        <begin position="594"/>
        <end position="622"/>
    </location>
</feature>
<feature type="region of interest" description="Disordered" evidence="2">
    <location>
        <begin position="701"/>
        <end position="766"/>
    </location>
</feature>
<feature type="region of interest" description="Disordered" evidence="2">
    <location>
        <begin position="100"/>
        <end position="122"/>
    </location>
</feature>
<evidence type="ECO:0000313" key="4">
    <source>
        <dbReference type="EMBL" id="VDD81306.1"/>
    </source>
</evidence>
<feature type="compositionally biased region" description="Polar residues" evidence="2">
    <location>
        <begin position="1"/>
        <end position="23"/>
    </location>
</feature>
<organism evidence="6">
    <name type="scientific">Mesocestoides corti</name>
    <name type="common">Flatworm</name>
    <dbReference type="NCBI Taxonomy" id="53468"/>
    <lineage>
        <taxon>Eukaryota</taxon>
        <taxon>Metazoa</taxon>
        <taxon>Spiralia</taxon>
        <taxon>Lophotrochozoa</taxon>
        <taxon>Platyhelminthes</taxon>
        <taxon>Cestoda</taxon>
        <taxon>Eucestoda</taxon>
        <taxon>Cyclophyllidea</taxon>
        <taxon>Mesocestoididae</taxon>
        <taxon>Mesocestoides</taxon>
    </lineage>
</organism>
<feature type="compositionally biased region" description="Polar residues" evidence="2">
    <location>
        <begin position="701"/>
        <end position="715"/>
    </location>
</feature>
<dbReference type="InterPro" id="IPR011701">
    <property type="entry name" value="MFS"/>
</dbReference>
<dbReference type="GO" id="GO:0008028">
    <property type="term" value="F:monocarboxylic acid transmembrane transporter activity"/>
    <property type="evidence" value="ECO:0007669"/>
    <property type="project" value="TreeGrafter"/>
</dbReference>
<dbReference type="Proteomes" id="UP000267029">
    <property type="component" value="Unassembled WGS sequence"/>
</dbReference>
<sequence length="1451" mass="153419">MSHPEQVTASSVLANGRRQNGGSECQVMKKEDLSSTTVLESDIVPDCVPQLADGEDSPQQTVYGPLSKEETEQLQLEANEETTKSEDLRLFLQEMRQHVSQQTQLQQQQHQQHHHHSQQIGSATQMCGSAYDHLKGSSAVSHQLQHQTLTRGVGGAQQSGALAAQKRSMLADQDYIMDTAPDGGWGWIVVFSSFVCMILVDGISLCYGLLVAPTCPGNSLQALEKAHPKPLTATSLGILWPSKAREIPVRAGSCVGISEMGEALGTQSRSALMIPGGLLVGIYLLLGPLASALSNQFDFRPVAMAGGVVSTIGLVAAAFSTNVQVLHGTLGIIGGIGFGLIYLPAIATVGHWFKRRRPFAVGLALCGSGVGTVIGGQVLPLLVNWFTWSGTLIVLAAFCLQCLTLIVLFRPLDLHLRIKHYQRVRRQAAWDRERQRNADTRVHEQRVRRRALKIDVESTTKAHAAAIAAAARAQASQARAAKKALKAQKAQQRRVIYRGSIMQRIIEEKRRQRTVSVGSLDGMVITRDNELIAAPLVADRPPILTAASITRISEAVMRKMEARLAGWHDGGTIASGGGGGAGVITDTPTPVRCDSNTSQPPLEVLNADTRTSSPSRKSSGLTSHAALSRLNLVRESLPQLVQDYVQSQASIAVQNYIAKQHSQMLQSSGVGATVGAVHAPGGTTDTTGISPHTRIRSISNATNIYPSGGSSTPQAQKARMLSSHLQSRDLTISNTQSDQDGAAQSSMNGDPNITGPLASPPSPTRNLFIPSTCASECLSLRRTISDASLTSSNRGLLINVPLEIRNEVAELLDGEVRAEVNQRLRREMMRPQYKKDLFFTGSAQQLDHTPISAIPLGGVGNVWTTRDHSNWDVGLTNNASTPNATISNRGLGVDADGHVDAKTSITSAQQKLSVSVVNAASSAAAAAGGKGSGDPADHQSVRVVDYGDDLSITPQPPVAVRKRSCCSSPILTFLEELLAPGLLLSPTFISLLLSNIFTIWGLVIPYFMFPDIAAENNWTPAEAGSLISYIGLANTFGRCIATLYIEKAWSSHYKWADCLRVNVGSLLLSSFACAVVPLIGHNYNLMIFAGCVFGLFSAVVVSLKSILVVELFGLDKLTNAFGHMLVVQGLSSIAGALVGGRLFDVFAAGAPEFTPWAGNSAPLVHAADTCFYFAGASFLLAALFASPLRCLAVREVISATYSSTPPGVLGAGGVYIDDYLDYGEGGGGFDESSIPAAEALTAANSIANVQSPSSNAGPSVLGQPQTYDLGMASHICEAPSSVGGPAAEPSEPPPSETSTAQPSTATTTFLSPAPLPSSLFLTPDTEMQQQGQQQVSVSDNPDVEKLVGLVDDHGDLTAGEETAGVITTAGVPIGNLPTRAVVPPPQESTIAWTASSTSTVSSAPTEVKTTIVAEEPALEPVKEEEEEDLEDSALPHSPQPPANTAGPDTAP</sequence>
<dbReference type="InterPro" id="IPR036259">
    <property type="entry name" value="MFS_trans_sf"/>
</dbReference>
<feature type="transmembrane region" description="Helical" evidence="3">
    <location>
        <begin position="1026"/>
        <end position="1046"/>
    </location>
</feature>
<gene>
    <name evidence="4" type="ORF">MCOS_LOCUS7309</name>
</gene>
<evidence type="ECO:0000256" key="1">
    <source>
        <dbReference type="SAM" id="Coils"/>
    </source>
</evidence>
<accession>A0A158QV59</accession>
<feature type="transmembrane region" description="Helical" evidence="3">
    <location>
        <begin position="185"/>
        <end position="210"/>
    </location>
</feature>
<keyword evidence="3" id="KW-0472">Membrane</keyword>
<keyword evidence="3" id="KW-1133">Transmembrane helix</keyword>
<feature type="transmembrane region" description="Helical" evidence="3">
    <location>
        <begin position="1085"/>
        <end position="1109"/>
    </location>
</feature>
<protein>
    <submittedName>
        <fullName evidence="6">Monocarboxylate transporter 14</fullName>
    </submittedName>
</protein>
<feature type="transmembrane region" description="Helical" evidence="3">
    <location>
        <begin position="325"/>
        <end position="347"/>
    </location>
</feature>
<keyword evidence="5" id="KW-1185">Reference proteome</keyword>
<feature type="region of interest" description="Disordered" evidence="2">
    <location>
        <begin position="1278"/>
        <end position="1341"/>
    </location>
</feature>
<feature type="compositionally biased region" description="Low complexity" evidence="2">
    <location>
        <begin position="1296"/>
        <end position="1334"/>
    </location>
</feature>
<feature type="transmembrane region" description="Helical" evidence="3">
    <location>
        <begin position="982"/>
        <end position="1006"/>
    </location>
</feature>
<feature type="compositionally biased region" description="Polar residues" evidence="2">
    <location>
        <begin position="723"/>
        <end position="751"/>
    </location>
</feature>
<feature type="region of interest" description="Disordered" evidence="2">
    <location>
        <begin position="1391"/>
        <end position="1451"/>
    </location>
</feature>
<dbReference type="Pfam" id="PF07690">
    <property type="entry name" value="MFS_1"/>
    <property type="match status" value="1"/>
</dbReference>
<evidence type="ECO:0000256" key="3">
    <source>
        <dbReference type="SAM" id="Phobius"/>
    </source>
</evidence>
<keyword evidence="1" id="KW-0175">Coiled coil</keyword>
<evidence type="ECO:0000256" key="2">
    <source>
        <dbReference type="SAM" id="MobiDB-lite"/>
    </source>
</evidence>
<dbReference type="OrthoDB" id="6499973at2759"/>
<dbReference type="WBParaSite" id="MCU_003675-RB">
    <property type="protein sequence ID" value="MCU_003675-RB"/>
    <property type="gene ID" value="MCU_003675"/>
</dbReference>
<reference evidence="6" key="2">
    <citation type="submission" date="2019-11" db="UniProtKB">
        <authorList>
            <consortium name="WormBaseParasite"/>
        </authorList>
    </citation>
    <scope>IDENTIFICATION</scope>
</reference>
<dbReference type="PANTHER" id="PTHR11360">
    <property type="entry name" value="MONOCARBOXYLATE TRANSPORTER"/>
    <property type="match status" value="1"/>
</dbReference>
<dbReference type="EMBL" id="UXSR01005350">
    <property type="protein sequence ID" value="VDD81306.1"/>
    <property type="molecule type" value="Genomic_DNA"/>
</dbReference>
<feature type="transmembrane region" description="Helical" evidence="3">
    <location>
        <begin position="270"/>
        <end position="290"/>
    </location>
</feature>
<feature type="compositionally biased region" description="Polar residues" evidence="2">
    <location>
        <begin position="608"/>
        <end position="622"/>
    </location>
</feature>